<dbReference type="Proteomes" id="UP000293568">
    <property type="component" value="Chromosome"/>
</dbReference>
<dbReference type="KEGG" id="pprt:ET464_12675"/>
<feature type="domain" description="SLH" evidence="2">
    <location>
        <begin position="561"/>
        <end position="624"/>
    </location>
</feature>
<dbReference type="PANTHER" id="PTHR46825">
    <property type="entry name" value="D-ALANYL-D-ALANINE-CARBOXYPEPTIDASE/ENDOPEPTIDASE AMPH"/>
    <property type="match status" value="1"/>
</dbReference>
<evidence type="ECO:0000256" key="1">
    <source>
        <dbReference type="SAM" id="SignalP"/>
    </source>
</evidence>
<feature type="chain" id="PRO_5021023394" evidence="1">
    <location>
        <begin position="36"/>
        <end position="711"/>
    </location>
</feature>
<name>A0A4P6EVU1_9BACL</name>
<reference evidence="3 4" key="1">
    <citation type="submission" date="2019-01" db="EMBL/GenBank/DDBJ databases">
        <title>Genome sequencing of strain FW100M-2.</title>
        <authorList>
            <person name="Heo J."/>
            <person name="Kim S.-J."/>
            <person name="Kim J.-S."/>
            <person name="Hong S.-B."/>
            <person name="Kwon S.-W."/>
        </authorList>
    </citation>
    <scope>NUCLEOTIDE SEQUENCE [LARGE SCALE GENOMIC DNA]</scope>
    <source>
        <strain evidence="3 4">FW100M-2</strain>
    </source>
</reference>
<dbReference type="EMBL" id="CP035492">
    <property type="protein sequence ID" value="QAY67124.1"/>
    <property type="molecule type" value="Genomic_DNA"/>
</dbReference>
<dbReference type="OrthoDB" id="846150at2"/>
<keyword evidence="4" id="KW-1185">Reference proteome</keyword>
<dbReference type="Pfam" id="PF00144">
    <property type="entry name" value="Beta-lactamase"/>
    <property type="match status" value="1"/>
</dbReference>
<protein>
    <submittedName>
        <fullName evidence="3">Penicillin-binding protein</fullName>
    </submittedName>
</protein>
<gene>
    <name evidence="3" type="ORF">ET464_12675</name>
</gene>
<dbReference type="InterPro" id="IPR050491">
    <property type="entry name" value="AmpC-like"/>
</dbReference>
<dbReference type="SUPFAM" id="SSF56601">
    <property type="entry name" value="beta-lactamase/transpeptidase-like"/>
    <property type="match status" value="1"/>
</dbReference>
<keyword evidence="1" id="KW-0732">Signal</keyword>
<proteinExistence type="predicted"/>
<dbReference type="PANTHER" id="PTHR46825:SF9">
    <property type="entry name" value="BETA-LACTAMASE-RELATED DOMAIN-CONTAINING PROTEIN"/>
    <property type="match status" value="1"/>
</dbReference>
<dbReference type="InterPro" id="IPR012338">
    <property type="entry name" value="Beta-lactam/transpept-like"/>
</dbReference>
<dbReference type="PROSITE" id="PS51272">
    <property type="entry name" value="SLH"/>
    <property type="match status" value="1"/>
</dbReference>
<organism evidence="3 4">
    <name type="scientific">Paenibacillus protaetiae</name>
    <dbReference type="NCBI Taxonomy" id="2509456"/>
    <lineage>
        <taxon>Bacteria</taxon>
        <taxon>Bacillati</taxon>
        <taxon>Bacillota</taxon>
        <taxon>Bacilli</taxon>
        <taxon>Bacillales</taxon>
        <taxon>Paenibacillaceae</taxon>
        <taxon>Paenibacillus</taxon>
    </lineage>
</organism>
<dbReference type="AlphaFoldDB" id="A0A4P6EVU1"/>
<dbReference type="InterPro" id="IPR001119">
    <property type="entry name" value="SLH_dom"/>
</dbReference>
<feature type="signal peptide" evidence="1">
    <location>
        <begin position="1"/>
        <end position="35"/>
    </location>
</feature>
<dbReference type="InterPro" id="IPR001466">
    <property type="entry name" value="Beta-lactam-related"/>
</dbReference>
<accession>A0A4P6EVU1</accession>
<evidence type="ECO:0000313" key="4">
    <source>
        <dbReference type="Proteomes" id="UP000293568"/>
    </source>
</evidence>
<evidence type="ECO:0000313" key="3">
    <source>
        <dbReference type="EMBL" id="QAY67124.1"/>
    </source>
</evidence>
<sequence length="711" mass="77083">MELNLLSHLPKLSTWTKAFTASLVAAAALSTSAFAASPETTGAGKPVELNASSAAAFLDQFFTQDEVKPLYVGASVVIVKDGQVLAEKGYGVADQTSGKPVDPASTEFRVASVSKTFTAVAVMQLVEQGKIKLDDNYLTYLPGYKQDNPFDQPVTIEDLLTHTSGFEVRDIQADDMGPNYVGKRLEMDAYAQSHMPPVVREPGTSYMYDNFAYLLLGLIVQKVSGEPFETYMTKHVFQPLGMANSSFLLDGHIKDNLATGYTAAGQALPVYDFNPTVLPQGGMLSTAEDIGKFMIAFLNGGASGSSRILADQTVQSMEQYRSSIHPLLPNTTYGFEAPFQIPGAGASSKIITKAGDMTDFSSYLFLIPEQHVGVFLTYNKQGALRNLFYPQFISAFYPQYAAQADFPAYKPQSADELDRFAGYYADIRAKVLVSAVNEGQGELTISDSYLGPRTLHQVDDNLFIDDLTKQFTAFQLDKDGKANYMKEPYLNPLGYEKKGDDPAGFADVGEDHPYAPYIYMLQSLGHYPNDGTQLFHPEAGVTRGDFVQHVLATSGVTAAEQPQYSFTDIKGLPSAPYIQLAFAIGMVKGDGQGKFHPEQVITRQEAAVMLQRVFALQYPSIIFNDVKLSGTTDAWAVSAVQMMVALGIYGPEIQPAADGSVDFHSKAALSNEEEAAIMYTLILQPTDQLIANLQNSGKSEAAAPNAASDAA</sequence>
<dbReference type="Gene3D" id="3.40.710.10">
    <property type="entry name" value="DD-peptidase/beta-lactamase superfamily"/>
    <property type="match status" value="1"/>
</dbReference>
<dbReference type="Pfam" id="PF00395">
    <property type="entry name" value="SLH"/>
    <property type="match status" value="2"/>
</dbReference>
<evidence type="ECO:0000259" key="2">
    <source>
        <dbReference type="PROSITE" id="PS51272"/>
    </source>
</evidence>